<evidence type="ECO:0000256" key="2">
    <source>
        <dbReference type="ARBA" id="ARBA00022448"/>
    </source>
</evidence>
<dbReference type="EMBL" id="CP018799">
    <property type="protein sequence ID" value="ATX79645.1"/>
    <property type="molecule type" value="Genomic_DNA"/>
</dbReference>
<dbReference type="PANTHER" id="PTHR36918:SF1">
    <property type="entry name" value="PROTEIN-EXPORT PROTEIN SECB"/>
    <property type="match status" value="1"/>
</dbReference>
<organism evidence="5 6">
    <name type="scientific">Mariprofundus aestuarium</name>
    <dbReference type="NCBI Taxonomy" id="1921086"/>
    <lineage>
        <taxon>Bacteria</taxon>
        <taxon>Pseudomonadati</taxon>
        <taxon>Pseudomonadota</taxon>
        <taxon>Candidatius Mariprofundia</taxon>
        <taxon>Mariprofundales</taxon>
        <taxon>Mariprofundaceae</taxon>
        <taxon>Mariprofundus</taxon>
    </lineage>
</organism>
<gene>
    <name evidence="5" type="ORF">Ga0123461_1226</name>
</gene>
<dbReference type="AlphaFoldDB" id="A0A2K8KXH5"/>
<evidence type="ECO:0000313" key="5">
    <source>
        <dbReference type="EMBL" id="ATX79645.1"/>
    </source>
</evidence>
<accession>A0A2K8KXH5</accession>
<protein>
    <submittedName>
        <fullName evidence="5">Protein translocase subunit secB</fullName>
    </submittedName>
</protein>
<dbReference type="NCBIfam" id="NF004392">
    <property type="entry name" value="PRK05751.1-3"/>
    <property type="match status" value="1"/>
</dbReference>
<dbReference type="HAMAP" id="MF_00821">
    <property type="entry name" value="SecB"/>
    <property type="match status" value="1"/>
</dbReference>
<evidence type="ECO:0000256" key="4">
    <source>
        <dbReference type="ARBA" id="ARBA00023010"/>
    </source>
</evidence>
<dbReference type="GO" id="GO:0051262">
    <property type="term" value="P:protein tetramerization"/>
    <property type="evidence" value="ECO:0007669"/>
    <property type="project" value="InterPro"/>
</dbReference>
<keyword evidence="6" id="KW-1185">Reference proteome</keyword>
<evidence type="ECO:0000313" key="6">
    <source>
        <dbReference type="Proteomes" id="UP000231701"/>
    </source>
</evidence>
<proteinExistence type="inferred from homology"/>
<dbReference type="Gene3D" id="3.10.420.10">
    <property type="entry name" value="SecB-like"/>
    <property type="match status" value="1"/>
</dbReference>
<dbReference type="SUPFAM" id="SSF54611">
    <property type="entry name" value="SecB-like"/>
    <property type="match status" value="1"/>
</dbReference>
<dbReference type="Proteomes" id="UP000231701">
    <property type="component" value="Chromosome"/>
</dbReference>
<dbReference type="OrthoDB" id="9795145at2"/>
<dbReference type="KEGG" id="maes:Ga0123461_1226"/>
<name>A0A2K8KXH5_MARES</name>
<reference evidence="5 6" key="1">
    <citation type="submission" date="2016-12" db="EMBL/GenBank/DDBJ databases">
        <title>Isolation and genomic insights into novel planktonic Zetaproteobacteria from stratified waters of the Chesapeake Bay.</title>
        <authorList>
            <person name="McAllister S.M."/>
            <person name="Kato S."/>
            <person name="Chan C.S."/>
            <person name="Chiu B.K."/>
            <person name="Field E.K."/>
        </authorList>
    </citation>
    <scope>NUCLEOTIDE SEQUENCE [LARGE SCALE GENOMIC DNA]</scope>
    <source>
        <strain evidence="5 6">CP-5</strain>
    </source>
</reference>
<comment type="similarity">
    <text evidence="1">Belongs to the SecB family.</text>
</comment>
<keyword evidence="3" id="KW-0653">Protein transport</keyword>
<sequence>MSDLENSATEKNMPAFSVQKIYVKDISFENPNAPGVFAAPTDQPKIEMNLSTLNRQVNADHWEVSIKISSVARDSESDKVLFEVEVEHAGLFYLKNIPEEHMATLIGVDCPTIIFPYTRQLISQLTVDGGFMPLLLEPVNFAAAFQNSQQQQAEEQPVIN</sequence>
<keyword evidence="2" id="KW-0813">Transport</keyword>
<dbReference type="PRINTS" id="PR01594">
    <property type="entry name" value="SECBCHAPRONE"/>
</dbReference>
<dbReference type="PANTHER" id="PTHR36918">
    <property type="match status" value="1"/>
</dbReference>
<keyword evidence="4" id="KW-0811">Translocation</keyword>
<dbReference type="InterPro" id="IPR035958">
    <property type="entry name" value="SecB-like_sf"/>
</dbReference>
<dbReference type="InterPro" id="IPR003708">
    <property type="entry name" value="SecB"/>
</dbReference>
<evidence type="ECO:0000256" key="3">
    <source>
        <dbReference type="ARBA" id="ARBA00022927"/>
    </source>
</evidence>
<dbReference type="RefSeq" id="WP_100277515.1">
    <property type="nucleotide sequence ID" value="NZ_CP018799.1"/>
</dbReference>
<dbReference type="Pfam" id="PF02556">
    <property type="entry name" value="SecB"/>
    <property type="match status" value="1"/>
</dbReference>
<evidence type="ECO:0000256" key="1">
    <source>
        <dbReference type="ARBA" id="ARBA00009990"/>
    </source>
</evidence>
<dbReference type="NCBIfam" id="TIGR00809">
    <property type="entry name" value="secB"/>
    <property type="match status" value="1"/>
</dbReference>
<dbReference type="GO" id="GO:0051082">
    <property type="term" value="F:unfolded protein binding"/>
    <property type="evidence" value="ECO:0007669"/>
    <property type="project" value="InterPro"/>
</dbReference>
<dbReference type="GO" id="GO:0015031">
    <property type="term" value="P:protein transport"/>
    <property type="evidence" value="ECO:0007669"/>
    <property type="project" value="UniProtKB-KW"/>
</dbReference>